<organism evidence="3 6">
    <name type="scientific">Medicago truncatula</name>
    <name type="common">Barrel medic</name>
    <name type="synonym">Medicago tribuloides</name>
    <dbReference type="NCBI Taxonomy" id="3880"/>
    <lineage>
        <taxon>Eukaryota</taxon>
        <taxon>Viridiplantae</taxon>
        <taxon>Streptophyta</taxon>
        <taxon>Embryophyta</taxon>
        <taxon>Tracheophyta</taxon>
        <taxon>Spermatophyta</taxon>
        <taxon>Magnoliopsida</taxon>
        <taxon>eudicotyledons</taxon>
        <taxon>Gunneridae</taxon>
        <taxon>Pentapetalae</taxon>
        <taxon>rosids</taxon>
        <taxon>fabids</taxon>
        <taxon>Fabales</taxon>
        <taxon>Fabaceae</taxon>
        <taxon>Papilionoideae</taxon>
        <taxon>50 kb inversion clade</taxon>
        <taxon>NPAAA clade</taxon>
        <taxon>Hologalegina</taxon>
        <taxon>IRL clade</taxon>
        <taxon>Trifolieae</taxon>
        <taxon>Medicago</taxon>
    </lineage>
</organism>
<dbReference type="EMBL" id="CM001217">
    <property type="protein sequence ID" value="KEH44445.1"/>
    <property type="molecule type" value="Genomic_DNA"/>
</dbReference>
<dbReference type="InterPro" id="IPR036047">
    <property type="entry name" value="F-box-like_dom_sf"/>
</dbReference>
<dbReference type="SUPFAM" id="SSF81383">
    <property type="entry name" value="F-box domain"/>
    <property type="match status" value="1"/>
</dbReference>
<keyword evidence="1" id="KW-0812">Transmembrane</keyword>
<keyword evidence="1" id="KW-1133">Transmembrane helix</keyword>
<dbReference type="Proteomes" id="UP000002051">
    <property type="component" value="Unassembled WGS sequence"/>
</dbReference>
<name>A0A072W2I3_MEDTR</name>
<dbReference type="PANTHER" id="PTHR31672">
    <property type="entry name" value="BNACNNG10540D PROTEIN"/>
    <property type="match status" value="1"/>
</dbReference>
<dbReference type="InterPro" id="IPR001810">
    <property type="entry name" value="F-box_dom"/>
</dbReference>
<sequence>MCKCNQSSSLPHRASEMEKKYATTTNEKIHDDIVFSILSKLPLQSLKRFGCVCKSWSLLFENPRFMNMVVTIFYLTTVLVITMHLSFSGERFENKAKLNLPNPFQEETETRYRLHHFNILNLGDEFKVIPHSSAKFQPFAANVSGDVINFDSFGHDGFGYDPITYDYKMISHVLSTPPQLFPHSGYVPLGDTSLEPFWEIYSLRSNSWRKFDIVMSTSYGVTDKAKVYMNGMCHWWCIIYHLNSKNESNWCRLT</sequence>
<dbReference type="InterPro" id="IPR050796">
    <property type="entry name" value="SCF_F-box_component"/>
</dbReference>
<dbReference type="EnsemblPlants" id="KEH44445">
    <property type="protein sequence ID" value="KEH44445"/>
    <property type="gene ID" value="MTR_1g115205"/>
</dbReference>
<dbReference type="Gene3D" id="1.20.1280.50">
    <property type="match status" value="1"/>
</dbReference>
<dbReference type="Pfam" id="PF00646">
    <property type="entry name" value="F-box"/>
    <property type="match status" value="1"/>
</dbReference>
<evidence type="ECO:0000259" key="2">
    <source>
        <dbReference type="Pfam" id="PF00646"/>
    </source>
</evidence>
<dbReference type="PANTHER" id="PTHR31672:SF13">
    <property type="entry name" value="F-BOX PROTEIN CPR30-LIKE"/>
    <property type="match status" value="1"/>
</dbReference>
<gene>
    <name evidence="3" type="ordered locus">MTR_1g115205</name>
    <name evidence="4" type="ORF">MtrunA17_Chr1g0212311</name>
</gene>
<accession>A0A072W2I3</accession>
<evidence type="ECO:0000313" key="3">
    <source>
        <dbReference type="EMBL" id="KEH44445.1"/>
    </source>
</evidence>
<reference evidence="3 6" key="2">
    <citation type="journal article" date="2014" name="BMC Genomics">
        <title>An improved genome release (version Mt4.0) for the model legume Medicago truncatula.</title>
        <authorList>
            <person name="Tang H."/>
            <person name="Krishnakumar V."/>
            <person name="Bidwell S."/>
            <person name="Rosen B."/>
            <person name="Chan A."/>
            <person name="Zhou S."/>
            <person name="Gentzbittel L."/>
            <person name="Childs K.L."/>
            <person name="Yandell M."/>
            <person name="Gundlach H."/>
            <person name="Mayer K.F."/>
            <person name="Schwartz D.C."/>
            <person name="Town C.D."/>
        </authorList>
    </citation>
    <scope>GENOME REANNOTATION</scope>
    <source>
        <strain evidence="3">A17</strain>
        <strain evidence="5 6">cv. Jemalong A17</strain>
    </source>
</reference>
<evidence type="ECO:0000256" key="1">
    <source>
        <dbReference type="SAM" id="Phobius"/>
    </source>
</evidence>
<feature type="domain" description="F-box" evidence="2">
    <location>
        <begin position="31"/>
        <end position="65"/>
    </location>
</feature>
<keyword evidence="6" id="KW-1185">Reference proteome</keyword>
<dbReference type="Proteomes" id="UP000265566">
    <property type="component" value="Chromosome 1"/>
</dbReference>
<evidence type="ECO:0000313" key="6">
    <source>
        <dbReference type="Proteomes" id="UP000002051"/>
    </source>
</evidence>
<dbReference type="EMBL" id="PSQE01000001">
    <property type="protein sequence ID" value="RHN82672.1"/>
    <property type="molecule type" value="Genomic_DNA"/>
</dbReference>
<dbReference type="CDD" id="cd22157">
    <property type="entry name" value="F-box_AtFBW1-like"/>
    <property type="match status" value="1"/>
</dbReference>
<feature type="transmembrane region" description="Helical" evidence="1">
    <location>
        <begin position="65"/>
        <end position="87"/>
    </location>
</feature>
<reference evidence="4" key="4">
    <citation type="journal article" date="2018" name="Nat. Plants">
        <title>Whole-genome landscape of Medicago truncatula symbiotic genes.</title>
        <authorList>
            <person name="Pecrix Y."/>
            <person name="Gamas P."/>
            <person name="Carrere S."/>
        </authorList>
    </citation>
    <scope>NUCLEOTIDE SEQUENCE</scope>
    <source>
        <tissue evidence="4">Leaves</tissue>
    </source>
</reference>
<reference evidence="5" key="3">
    <citation type="submission" date="2015-04" db="UniProtKB">
        <authorList>
            <consortium name="EnsemblPlants"/>
        </authorList>
    </citation>
    <scope>IDENTIFICATION</scope>
    <source>
        <strain evidence="5">cv. Jemalong A17</strain>
    </source>
</reference>
<protein>
    <submittedName>
        <fullName evidence="3">F-box protein</fullName>
    </submittedName>
    <submittedName>
        <fullName evidence="4">Putative F-box domain-containing protein</fullName>
    </submittedName>
</protein>
<reference evidence="3 6" key="1">
    <citation type="journal article" date="2011" name="Nature">
        <title>The Medicago genome provides insight into the evolution of rhizobial symbioses.</title>
        <authorList>
            <person name="Young N.D."/>
            <person name="Debelle F."/>
            <person name="Oldroyd G.E."/>
            <person name="Geurts R."/>
            <person name="Cannon S.B."/>
            <person name="Udvardi M.K."/>
            <person name="Benedito V.A."/>
            <person name="Mayer K.F."/>
            <person name="Gouzy J."/>
            <person name="Schoof H."/>
            <person name="Van de Peer Y."/>
            <person name="Proost S."/>
            <person name="Cook D.R."/>
            <person name="Meyers B.C."/>
            <person name="Spannagl M."/>
            <person name="Cheung F."/>
            <person name="De Mita S."/>
            <person name="Krishnakumar V."/>
            <person name="Gundlach H."/>
            <person name="Zhou S."/>
            <person name="Mudge J."/>
            <person name="Bharti A.K."/>
            <person name="Murray J.D."/>
            <person name="Naoumkina M.A."/>
            <person name="Rosen B."/>
            <person name="Silverstein K.A."/>
            <person name="Tang H."/>
            <person name="Rombauts S."/>
            <person name="Zhao P.X."/>
            <person name="Zhou P."/>
            <person name="Barbe V."/>
            <person name="Bardou P."/>
            <person name="Bechner M."/>
            <person name="Bellec A."/>
            <person name="Berger A."/>
            <person name="Berges H."/>
            <person name="Bidwell S."/>
            <person name="Bisseling T."/>
            <person name="Choisne N."/>
            <person name="Couloux A."/>
            <person name="Denny R."/>
            <person name="Deshpande S."/>
            <person name="Dai X."/>
            <person name="Doyle J.J."/>
            <person name="Dudez A.M."/>
            <person name="Farmer A.D."/>
            <person name="Fouteau S."/>
            <person name="Franken C."/>
            <person name="Gibelin C."/>
            <person name="Gish J."/>
            <person name="Goldstein S."/>
            <person name="Gonzalez A.J."/>
            <person name="Green P.J."/>
            <person name="Hallab A."/>
            <person name="Hartog M."/>
            <person name="Hua A."/>
            <person name="Humphray S.J."/>
            <person name="Jeong D.H."/>
            <person name="Jing Y."/>
            <person name="Jocker A."/>
            <person name="Kenton S.M."/>
            <person name="Kim D.J."/>
            <person name="Klee K."/>
            <person name="Lai H."/>
            <person name="Lang C."/>
            <person name="Lin S."/>
            <person name="Macmil S.L."/>
            <person name="Magdelenat G."/>
            <person name="Matthews L."/>
            <person name="McCorrison J."/>
            <person name="Monaghan E.L."/>
            <person name="Mun J.H."/>
            <person name="Najar F.Z."/>
            <person name="Nicholson C."/>
            <person name="Noirot C."/>
            <person name="O'Bleness M."/>
            <person name="Paule C.R."/>
            <person name="Poulain J."/>
            <person name="Prion F."/>
            <person name="Qin B."/>
            <person name="Qu C."/>
            <person name="Retzel E.F."/>
            <person name="Riddle C."/>
            <person name="Sallet E."/>
            <person name="Samain S."/>
            <person name="Samson N."/>
            <person name="Sanders I."/>
            <person name="Saurat O."/>
            <person name="Scarpelli C."/>
            <person name="Schiex T."/>
            <person name="Segurens B."/>
            <person name="Severin A.J."/>
            <person name="Sherrier D.J."/>
            <person name="Shi R."/>
            <person name="Sims S."/>
            <person name="Singer S.R."/>
            <person name="Sinharoy S."/>
            <person name="Sterck L."/>
            <person name="Viollet A."/>
            <person name="Wang B.B."/>
            <person name="Wang K."/>
            <person name="Wang M."/>
            <person name="Wang X."/>
            <person name="Warfsmann J."/>
            <person name="Weissenbach J."/>
            <person name="White D.D."/>
            <person name="White J.D."/>
            <person name="Wiley G.B."/>
            <person name="Wincker P."/>
            <person name="Xing Y."/>
            <person name="Yang L."/>
            <person name="Yao Z."/>
            <person name="Ying F."/>
            <person name="Zhai J."/>
            <person name="Zhou L."/>
            <person name="Zuber A."/>
            <person name="Denarie J."/>
            <person name="Dixon R.A."/>
            <person name="May G.D."/>
            <person name="Schwartz D.C."/>
            <person name="Rogers J."/>
            <person name="Quetier F."/>
            <person name="Town C.D."/>
            <person name="Roe B.A."/>
        </authorList>
    </citation>
    <scope>NUCLEOTIDE SEQUENCE [LARGE SCALE GENOMIC DNA]</scope>
    <source>
        <strain evidence="3">A17</strain>
        <strain evidence="5 6">cv. Jemalong A17</strain>
    </source>
</reference>
<dbReference type="Gramene" id="rna6851">
    <property type="protein sequence ID" value="RHN82672.1"/>
    <property type="gene ID" value="gene6851"/>
</dbReference>
<evidence type="ECO:0000313" key="4">
    <source>
        <dbReference type="EMBL" id="RHN82672.1"/>
    </source>
</evidence>
<proteinExistence type="predicted"/>
<evidence type="ECO:0000313" key="5">
    <source>
        <dbReference type="EnsemblPlants" id="KEH44445"/>
    </source>
</evidence>
<dbReference type="AlphaFoldDB" id="A0A072W2I3"/>
<keyword evidence="1" id="KW-0472">Membrane</keyword>
<dbReference type="HOGENOM" id="CLU_027176_5_2_1"/>